<evidence type="ECO:0000313" key="3">
    <source>
        <dbReference type="Proteomes" id="UP000007129"/>
    </source>
</evidence>
<organism evidence="2 3">
    <name type="scientific">Macrophomina phaseolina (strain MS6)</name>
    <name type="common">Charcoal rot fungus</name>
    <dbReference type="NCBI Taxonomy" id="1126212"/>
    <lineage>
        <taxon>Eukaryota</taxon>
        <taxon>Fungi</taxon>
        <taxon>Dikarya</taxon>
        <taxon>Ascomycota</taxon>
        <taxon>Pezizomycotina</taxon>
        <taxon>Dothideomycetes</taxon>
        <taxon>Dothideomycetes incertae sedis</taxon>
        <taxon>Botryosphaeriales</taxon>
        <taxon>Botryosphaeriaceae</taxon>
        <taxon>Macrophomina</taxon>
    </lineage>
</organism>
<gene>
    <name evidence="2" type="ORF">MPH_10548</name>
</gene>
<evidence type="ECO:0008006" key="4">
    <source>
        <dbReference type="Google" id="ProtNLM"/>
    </source>
</evidence>
<evidence type="ECO:0000256" key="1">
    <source>
        <dbReference type="SAM" id="SignalP"/>
    </source>
</evidence>
<dbReference type="InParanoid" id="K2QRA7"/>
<feature type="chain" id="PRO_5003863567" description="Secreted protein" evidence="1">
    <location>
        <begin position="30"/>
        <end position="117"/>
    </location>
</feature>
<sequence length="117" mass="13102">MEPGVLGTLVSLHCCGWLVVLLVQEESSCSVWKMGLCFEGVYRREIPLEEASTVCPGPKLATGTPHDRWIDLVVRVLGSIFNSCTTPENPYYLHSFPHFSCSFISQHVPEKMVFLIC</sequence>
<dbReference type="AlphaFoldDB" id="K2QRA7"/>
<accession>K2QRA7</accession>
<proteinExistence type="predicted"/>
<dbReference type="HOGENOM" id="CLU_2085284_0_0_1"/>
<keyword evidence="1" id="KW-0732">Signal</keyword>
<protein>
    <recommendedName>
        <fullName evidence="4">Secreted protein</fullName>
    </recommendedName>
</protein>
<dbReference type="VEuPathDB" id="FungiDB:MPH_10548"/>
<name>K2QRA7_MACPH</name>
<dbReference type="Proteomes" id="UP000007129">
    <property type="component" value="Unassembled WGS sequence"/>
</dbReference>
<reference evidence="2 3" key="1">
    <citation type="journal article" date="2012" name="BMC Genomics">
        <title>Tools to kill: Genome of one of the most destructive plant pathogenic fungi Macrophomina phaseolina.</title>
        <authorList>
            <person name="Islam M.S."/>
            <person name="Haque M.S."/>
            <person name="Islam M.M."/>
            <person name="Emdad E.M."/>
            <person name="Halim A."/>
            <person name="Hossen Q.M.M."/>
            <person name="Hossain M.Z."/>
            <person name="Ahmed B."/>
            <person name="Rahim S."/>
            <person name="Rahman M.S."/>
            <person name="Alam M.M."/>
            <person name="Hou S."/>
            <person name="Wan X."/>
            <person name="Saito J.A."/>
            <person name="Alam M."/>
        </authorList>
    </citation>
    <scope>NUCLEOTIDE SEQUENCE [LARGE SCALE GENOMIC DNA]</scope>
    <source>
        <strain evidence="2 3">MS6</strain>
    </source>
</reference>
<comment type="caution">
    <text evidence="2">The sequence shown here is derived from an EMBL/GenBank/DDBJ whole genome shotgun (WGS) entry which is preliminary data.</text>
</comment>
<dbReference type="EMBL" id="AHHD01000451">
    <property type="protein sequence ID" value="EKG12431.1"/>
    <property type="molecule type" value="Genomic_DNA"/>
</dbReference>
<evidence type="ECO:0000313" key="2">
    <source>
        <dbReference type="EMBL" id="EKG12431.1"/>
    </source>
</evidence>
<feature type="signal peptide" evidence="1">
    <location>
        <begin position="1"/>
        <end position="29"/>
    </location>
</feature>